<keyword evidence="8" id="KW-0443">Lipid metabolism</keyword>
<evidence type="ECO:0000256" key="7">
    <source>
        <dbReference type="ARBA" id="ARBA00022679"/>
    </source>
</evidence>
<evidence type="ECO:0000313" key="11">
    <source>
        <dbReference type="EMBL" id="EHM09640.1"/>
    </source>
</evidence>
<gene>
    <name evidence="11" type="ORF">TheveDRAFT_0479</name>
</gene>
<dbReference type="STRING" id="926567.TheveDRAFT_0479"/>
<evidence type="ECO:0000256" key="1">
    <source>
        <dbReference type="ARBA" id="ARBA00002056"/>
    </source>
</evidence>
<dbReference type="Pfam" id="PF02684">
    <property type="entry name" value="LpxB"/>
    <property type="match status" value="1"/>
</dbReference>
<comment type="catalytic activity">
    <reaction evidence="9">
        <text>a lipid X + a UDP-2-N,3-O-bis[(3R)-3-hydroxyacyl]-alpha-D-glucosamine = a lipid A disaccharide + UDP + H(+)</text>
        <dbReference type="Rhea" id="RHEA:67828"/>
        <dbReference type="ChEBI" id="CHEBI:15378"/>
        <dbReference type="ChEBI" id="CHEBI:58223"/>
        <dbReference type="ChEBI" id="CHEBI:137748"/>
        <dbReference type="ChEBI" id="CHEBI:176338"/>
        <dbReference type="ChEBI" id="CHEBI:176343"/>
        <dbReference type="EC" id="2.4.1.182"/>
    </reaction>
</comment>
<dbReference type="OrthoDB" id="9801642at2"/>
<dbReference type="EMBL" id="CM001377">
    <property type="protein sequence ID" value="EHM09640.1"/>
    <property type="molecule type" value="Genomic_DNA"/>
</dbReference>
<name>H0UQ11_9BACT</name>
<dbReference type="NCBIfam" id="TIGR00215">
    <property type="entry name" value="lpxB"/>
    <property type="match status" value="1"/>
</dbReference>
<dbReference type="SUPFAM" id="SSF53756">
    <property type="entry name" value="UDP-Glycosyltransferase/glycogen phosphorylase"/>
    <property type="match status" value="1"/>
</dbReference>
<keyword evidence="12" id="KW-1185">Reference proteome</keyword>
<dbReference type="eggNOG" id="COG0763">
    <property type="taxonomic scope" value="Bacteria"/>
</dbReference>
<dbReference type="HOGENOM" id="CLU_036577_3_0_0"/>
<protein>
    <recommendedName>
        <fullName evidence="3 10">Lipid-A-disaccharide synthase</fullName>
        <ecNumber evidence="2 10">2.4.1.182</ecNumber>
    </recommendedName>
</protein>
<keyword evidence="5" id="KW-0441">Lipid A biosynthesis</keyword>
<evidence type="ECO:0000256" key="10">
    <source>
        <dbReference type="NCBIfam" id="TIGR00215"/>
    </source>
</evidence>
<keyword evidence="7" id="KW-0808">Transferase</keyword>
<dbReference type="GO" id="GO:0016020">
    <property type="term" value="C:membrane"/>
    <property type="evidence" value="ECO:0007669"/>
    <property type="project" value="GOC"/>
</dbReference>
<evidence type="ECO:0000256" key="6">
    <source>
        <dbReference type="ARBA" id="ARBA00022676"/>
    </source>
</evidence>
<accession>H0UQ11</accession>
<evidence type="ECO:0000256" key="2">
    <source>
        <dbReference type="ARBA" id="ARBA00012687"/>
    </source>
</evidence>
<reference evidence="11 12" key="1">
    <citation type="submission" date="2011-10" db="EMBL/GenBank/DDBJ databases">
        <title>The Noncontiguous Finished genome of Thermanaerovibrio velox DSM 12556.</title>
        <authorList>
            <consortium name="US DOE Joint Genome Institute (JGI-PGF)"/>
            <person name="Lucas S."/>
            <person name="Copeland A."/>
            <person name="Lapidus A."/>
            <person name="Glavina del Rio T."/>
            <person name="Dalin E."/>
            <person name="Tice H."/>
            <person name="Bruce D."/>
            <person name="Goodwin L."/>
            <person name="Pitluck S."/>
            <person name="Peters L."/>
            <person name="Mikhailova N."/>
            <person name="Teshima H."/>
            <person name="Kyrpides N."/>
            <person name="Mavromatis K."/>
            <person name="Ivanova N."/>
            <person name="Markowitz V."/>
            <person name="Cheng J.-F."/>
            <person name="Hugenholtz P."/>
            <person name="Woyke T."/>
            <person name="Wu D."/>
            <person name="Spring S."/>
            <person name="Brambilla E.-M."/>
            <person name="Klenk H.-P."/>
            <person name="Eisen J.A."/>
        </authorList>
    </citation>
    <scope>NUCLEOTIDE SEQUENCE [LARGE SCALE GENOMIC DNA]</scope>
    <source>
        <strain evidence="11 12">DSM 12556</strain>
    </source>
</reference>
<dbReference type="RefSeq" id="WP_006583134.1">
    <property type="nucleotide sequence ID" value="NZ_CM001377.1"/>
</dbReference>
<dbReference type="InterPro" id="IPR003835">
    <property type="entry name" value="Glyco_trans_19"/>
</dbReference>
<comment type="function">
    <text evidence="1">Condensation of UDP-2,3-diacylglucosamine and 2,3-diacylglucosamine-1-phosphate to form lipid A disaccharide, a precursor of lipid A, a phosphorylated glycolipid that anchors the lipopolysaccharide to the outer membrane of the cell.</text>
</comment>
<keyword evidence="6" id="KW-0328">Glycosyltransferase</keyword>
<dbReference type="Proteomes" id="UP000005730">
    <property type="component" value="Chromosome"/>
</dbReference>
<dbReference type="GO" id="GO:0005543">
    <property type="term" value="F:phospholipid binding"/>
    <property type="evidence" value="ECO:0007669"/>
    <property type="project" value="TreeGrafter"/>
</dbReference>
<dbReference type="EC" id="2.4.1.182" evidence="2 10"/>
<dbReference type="GO" id="GO:0009245">
    <property type="term" value="P:lipid A biosynthetic process"/>
    <property type="evidence" value="ECO:0007669"/>
    <property type="project" value="UniProtKB-UniRule"/>
</dbReference>
<proteinExistence type="predicted"/>
<keyword evidence="4" id="KW-0444">Lipid biosynthesis</keyword>
<dbReference type="PANTHER" id="PTHR30372">
    <property type="entry name" value="LIPID-A-DISACCHARIDE SYNTHASE"/>
    <property type="match status" value="1"/>
</dbReference>
<evidence type="ECO:0000256" key="9">
    <source>
        <dbReference type="ARBA" id="ARBA00048975"/>
    </source>
</evidence>
<dbReference type="AlphaFoldDB" id="H0UQ11"/>
<organism evidence="11 12">
    <name type="scientific">Thermanaerovibrio velox DSM 12556</name>
    <dbReference type="NCBI Taxonomy" id="926567"/>
    <lineage>
        <taxon>Bacteria</taxon>
        <taxon>Thermotogati</taxon>
        <taxon>Synergistota</taxon>
        <taxon>Synergistia</taxon>
        <taxon>Synergistales</taxon>
        <taxon>Synergistaceae</taxon>
        <taxon>Thermanaerovibrio</taxon>
    </lineage>
</organism>
<evidence type="ECO:0000256" key="8">
    <source>
        <dbReference type="ARBA" id="ARBA00023098"/>
    </source>
</evidence>
<evidence type="ECO:0000313" key="12">
    <source>
        <dbReference type="Proteomes" id="UP000005730"/>
    </source>
</evidence>
<evidence type="ECO:0000256" key="5">
    <source>
        <dbReference type="ARBA" id="ARBA00022556"/>
    </source>
</evidence>
<sequence length="367" mass="40511">MSVFVSCGEASGDMYLGELTERLLERGIRVFGMGGPRVLGAGAQVLWDMRELQVVGFTEALGALPRLIRLRDALVRHVMESRPRCVVLTDSPDFHLPLARKLRSVGYRGSIVSLVPPAVWIWRRGRVRVLRELFDLCLPLFPFEHRFLLENGCRSFFVGHPLLETVEAVDMPDLSGGVVAFMPGSRPGELRRHLMPFAEAAVGLREMGYRPVFSVPGSMPEADAVWARGVLEGMSLPWSSERGVDLMGRSCFVVMASGTVSLEAMLVGRPGVVAYRTGFITMLLARLLVRSRWCSLPNILLGREVYPELLQGDVSGEGLLRVLLPLLKGLLEGGWSRWAQAFLEGRKALGERGAFGLWADLVAERAA</sequence>
<dbReference type="PANTHER" id="PTHR30372:SF4">
    <property type="entry name" value="LIPID-A-DISACCHARIDE SYNTHASE, MITOCHONDRIAL-RELATED"/>
    <property type="match status" value="1"/>
</dbReference>
<evidence type="ECO:0000256" key="3">
    <source>
        <dbReference type="ARBA" id="ARBA00020902"/>
    </source>
</evidence>
<dbReference type="GO" id="GO:0008915">
    <property type="term" value="F:lipid-A-disaccharide synthase activity"/>
    <property type="evidence" value="ECO:0007669"/>
    <property type="project" value="UniProtKB-UniRule"/>
</dbReference>
<evidence type="ECO:0000256" key="4">
    <source>
        <dbReference type="ARBA" id="ARBA00022516"/>
    </source>
</evidence>